<keyword evidence="4" id="KW-0804">Transcription</keyword>
<dbReference type="SUPFAM" id="SSF88946">
    <property type="entry name" value="Sigma2 domain of RNA polymerase sigma factors"/>
    <property type="match status" value="1"/>
</dbReference>
<evidence type="ECO:0000256" key="4">
    <source>
        <dbReference type="ARBA" id="ARBA00023163"/>
    </source>
</evidence>
<evidence type="ECO:0000313" key="8">
    <source>
        <dbReference type="Proteomes" id="UP001501081"/>
    </source>
</evidence>
<name>A0ABP7NYD2_9SPHI</name>
<reference evidence="8" key="1">
    <citation type="journal article" date="2019" name="Int. J. Syst. Evol. Microbiol.">
        <title>The Global Catalogue of Microorganisms (GCM) 10K type strain sequencing project: providing services to taxonomists for standard genome sequencing and annotation.</title>
        <authorList>
            <consortium name="The Broad Institute Genomics Platform"/>
            <consortium name="The Broad Institute Genome Sequencing Center for Infectious Disease"/>
            <person name="Wu L."/>
            <person name="Ma J."/>
        </authorList>
    </citation>
    <scope>NUCLEOTIDE SEQUENCE [LARGE SCALE GENOMIC DNA]</scope>
    <source>
        <strain evidence="8">JCM 17338</strain>
    </source>
</reference>
<keyword evidence="3" id="KW-0731">Sigma factor</keyword>
<evidence type="ECO:0000256" key="3">
    <source>
        <dbReference type="ARBA" id="ARBA00023082"/>
    </source>
</evidence>
<feature type="domain" description="RNA polymerase sigma-70 region 2" evidence="5">
    <location>
        <begin position="19"/>
        <end position="81"/>
    </location>
</feature>
<accession>A0ABP7NYD2</accession>
<sequence>MIFKLISMTTNEFAKKVNLHVGSLRSHALNFTKNLEDANDLLQDTLLKATRFARNYQEGTNIKGWLFVIMKNTFINSYHKSVRHRANFVQEEDISDAHLFQTASKNEVITTLGLEEINSALDRLPKQYSVPFVKYFEGYKYEEIARELNLPVGTVKTHIHQARVILKKKLKHYHTD</sequence>
<dbReference type="PANTHER" id="PTHR43133">
    <property type="entry name" value="RNA POLYMERASE ECF-TYPE SIGMA FACTO"/>
    <property type="match status" value="1"/>
</dbReference>
<keyword evidence="8" id="KW-1185">Reference proteome</keyword>
<dbReference type="CDD" id="cd06171">
    <property type="entry name" value="Sigma70_r4"/>
    <property type="match status" value="1"/>
</dbReference>
<comment type="similarity">
    <text evidence="1">Belongs to the sigma-70 factor family. ECF subfamily.</text>
</comment>
<comment type="caution">
    <text evidence="7">The sequence shown here is derived from an EMBL/GenBank/DDBJ whole genome shotgun (WGS) entry which is preliminary data.</text>
</comment>
<dbReference type="Gene3D" id="1.10.1740.10">
    <property type="match status" value="1"/>
</dbReference>
<evidence type="ECO:0000313" key="7">
    <source>
        <dbReference type="EMBL" id="GAA3956649.1"/>
    </source>
</evidence>
<dbReference type="Gene3D" id="1.10.10.10">
    <property type="entry name" value="Winged helix-like DNA-binding domain superfamily/Winged helix DNA-binding domain"/>
    <property type="match status" value="1"/>
</dbReference>
<protein>
    <submittedName>
        <fullName evidence="7">RNA polymerase sigma factor</fullName>
    </submittedName>
</protein>
<evidence type="ECO:0000256" key="1">
    <source>
        <dbReference type="ARBA" id="ARBA00010641"/>
    </source>
</evidence>
<evidence type="ECO:0000259" key="5">
    <source>
        <dbReference type="Pfam" id="PF04542"/>
    </source>
</evidence>
<gene>
    <name evidence="7" type="ORF">GCM10022246_08230</name>
</gene>
<dbReference type="InterPro" id="IPR007627">
    <property type="entry name" value="RNA_pol_sigma70_r2"/>
</dbReference>
<dbReference type="Pfam" id="PF04542">
    <property type="entry name" value="Sigma70_r2"/>
    <property type="match status" value="1"/>
</dbReference>
<dbReference type="InterPro" id="IPR013249">
    <property type="entry name" value="RNA_pol_sigma70_r4_t2"/>
</dbReference>
<dbReference type="NCBIfam" id="TIGR02937">
    <property type="entry name" value="sigma70-ECF"/>
    <property type="match status" value="1"/>
</dbReference>
<evidence type="ECO:0000259" key="6">
    <source>
        <dbReference type="Pfam" id="PF08281"/>
    </source>
</evidence>
<dbReference type="InterPro" id="IPR013324">
    <property type="entry name" value="RNA_pol_sigma_r3/r4-like"/>
</dbReference>
<dbReference type="Proteomes" id="UP001501081">
    <property type="component" value="Unassembled WGS sequence"/>
</dbReference>
<dbReference type="PANTHER" id="PTHR43133:SF59">
    <property type="entry name" value="ECF RNA POLYMERASE SIGMA FACTOR SIGR"/>
    <property type="match status" value="1"/>
</dbReference>
<dbReference type="SUPFAM" id="SSF88659">
    <property type="entry name" value="Sigma3 and sigma4 domains of RNA polymerase sigma factors"/>
    <property type="match status" value="1"/>
</dbReference>
<dbReference type="InterPro" id="IPR039425">
    <property type="entry name" value="RNA_pol_sigma-70-like"/>
</dbReference>
<dbReference type="EMBL" id="BAABAK010000003">
    <property type="protein sequence ID" value="GAA3956649.1"/>
    <property type="molecule type" value="Genomic_DNA"/>
</dbReference>
<dbReference type="InterPro" id="IPR014284">
    <property type="entry name" value="RNA_pol_sigma-70_dom"/>
</dbReference>
<dbReference type="Pfam" id="PF08281">
    <property type="entry name" value="Sigma70_r4_2"/>
    <property type="match status" value="1"/>
</dbReference>
<dbReference type="InterPro" id="IPR036388">
    <property type="entry name" value="WH-like_DNA-bd_sf"/>
</dbReference>
<organism evidence="7 8">
    <name type="scientific">Pedobacter ginsengiterrae</name>
    <dbReference type="NCBI Taxonomy" id="871696"/>
    <lineage>
        <taxon>Bacteria</taxon>
        <taxon>Pseudomonadati</taxon>
        <taxon>Bacteroidota</taxon>
        <taxon>Sphingobacteriia</taxon>
        <taxon>Sphingobacteriales</taxon>
        <taxon>Sphingobacteriaceae</taxon>
        <taxon>Pedobacter</taxon>
    </lineage>
</organism>
<evidence type="ECO:0000256" key="2">
    <source>
        <dbReference type="ARBA" id="ARBA00023015"/>
    </source>
</evidence>
<proteinExistence type="inferred from homology"/>
<keyword evidence="2" id="KW-0805">Transcription regulation</keyword>
<feature type="domain" description="RNA polymerase sigma factor 70 region 4 type 2" evidence="6">
    <location>
        <begin position="115"/>
        <end position="164"/>
    </location>
</feature>
<dbReference type="InterPro" id="IPR013325">
    <property type="entry name" value="RNA_pol_sigma_r2"/>
</dbReference>